<gene>
    <name evidence="1" type="ORF">DPMN_182013</name>
</gene>
<keyword evidence="2" id="KW-1185">Reference proteome</keyword>
<feature type="non-terminal residue" evidence="1">
    <location>
        <position position="1"/>
    </location>
</feature>
<reference evidence="1" key="1">
    <citation type="journal article" date="2019" name="bioRxiv">
        <title>The Genome of the Zebra Mussel, Dreissena polymorpha: A Resource for Invasive Species Research.</title>
        <authorList>
            <person name="McCartney M.A."/>
            <person name="Auch B."/>
            <person name="Kono T."/>
            <person name="Mallez S."/>
            <person name="Zhang Y."/>
            <person name="Obille A."/>
            <person name="Becker A."/>
            <person name="Abrahante J.E."/>
            <person name="Garbe J."/>
            <person name="Badalamenti J.P."/>
            <person name="Herman A."/>
            <person name="Mangelson H."/>
            <person name="Liachko I."/>
            <person name="Sullivan S."/>
            <person name="Sone E.D."/>
            <person name="Koren S."/>
            <person name="Silverstein K.A.T."/>
            <person name="Beckman K.B."/>
            <person name="Gohl D.M."/>
        </authorList>
    </citation>
    <scope>NUCLEOTIDE SEQUENCE</scope>
    <source>
        <strain evidence="1">Duluth1</strain>
        <tissue evidence="1">Whole animal</tissue>
    </source>
</reference>
<evidence type="ECO:0000313" key="1">
    <source>
        <dbReference type="EMBL" id="KAH3747585.1"/>
    </source>
</evidence>
<dbReference type="AlphaFoldDB" id="A0A9D4DFH9"/>
<dbReference type="EMBL" id="JAIWYP010000010">
    <property type="protein sequence ID" value="KAH3747585.1"/>
    <property type="molecule type" value="Genomic_DNA"/>
</dbReference>
<name>A0A9D4DFH9_DREPO</name>
<comment type="caution">
    <text evidence="1">The sequence shown here is derived from an EMBL/GenBank/DDBJ whole genome shotgun (WGS) entry which is preliminary data.</text>
</comment>
<dbReference type="Proteomes" id="UP000828390">
    <property type="component" value="Unassembled WGS sequence"/>
</dbReference>
<protein>
    <submittedName>
        <fullName evidence="1">Uncharacterized protein</fullName>
    </submittedName>
</protein>
<sequence length="335" mass="37113">RLHAGDPNDCMQFHSYQALLTLKDTNLCTSKNSQWDLLHDLEIRSPLCRKNIITDLARHFHNPLSMDPCRCQAVKPISNDELPLVEGKLIDCSSVQTSSYSHLRRELFLGARDAGCTTHFHLWQQLQNIQPFKGYDCTMDLILRTANKYPSRELDPCKCTGELSTSTTSTTTTATSTTTTATNTTTTTISTTTTTTTSVAPYPSHKYQCRKYDLVVDIATAKQVHSNDSTLCENKISGTNEDLVLTLCNMSAVDKWSRGLHVISNCDNIPNYSPIATFTAAGNYHPADAQSGVFLECIPEGFKMAIQPCDGVPQIIHVETTGVLYNNATIYYVVV</sequence>
<proteinExistence type="predicted"/>
<evidence type="ECO:0000313" key="2">
    <source>
        <dbReference type="Proteomes" id="UP000828390"/>
    </source>
</evidence>
<reference evidence="1" key="2">
    <citation type="submission" date="2020-11" db="EMBL/GenBank/DDBJ databases">
        <authorList>
            <person name="McCartney M.A."/>
            <person name="Auch B."/>
            <person name="Kono T."/>
            <person name="Mallez S."/>
            <person name="Becker A."/>
            <person name="Gohl D.M."/>
            <person name="Silverstein K.A.T."/>
            <person name="Koren S."/>
            <person name="Bechman K.B."/>
            <person name="Herman A."/>
            <person name="Abrahante J.E."/>
            <person name="Garbe J."/>
        </authorList>
    </citation>
    <scope>NUCLEOTIDE SEQUENCE</scope>
    <source>
        <strain evidence="1">Duluth1</strain>
        <tissue evidence="1">Whole animal</tissue>
    </source>
</reference>
<organism evidence="1 2">
    <name type="scientific">Dreissena polymorpha</name>
    <name type="common">Zebra mussel</name>
    <name type="synonym">Mytilus polymorpha</name>
    <dbReference type="NCBI Taxonomy" id="45954"/>
    <lineage>
        <taxon>Eukaryota</taxon>
        <taxon>Metazoa</taxon>
        <taxon>Spiralia</taxon>
        <taxon>Lophotrochozoa</taxon>
        <taxon>Mollusca</taxon>
        <taxon>Bivalvia</taxon>
        <taxon>Autobranchia</taxon>
        <taxon>Heteroconchia</taxon>
        <taxon>Euheterodonta</taxon>
        <taxon>Imparidentia</taxon>
        <taxon>Neoheterodontei</taxon>
        <taxon>Myida</taxon>
        <taxon>Dreissenoidea</taxon>
        <taxon>Dreissenidae</taxon>
        <taxon>Dreissena</taxon>
    </lineage>
</organism>
<accession>A0A9D4DFH9</accession>